<evidence type="ECO:0000313" key="1">
    <source>
        <dbReference type="EMBL" id="KAG5550056.1"/>
    </source>
</evidence>
<protein>
    <submittedName>
        <fullName evidence="1">Uncharacterized protein</fullName>
    </submittedName>
</protein>
<organism evidence="1 2">
    <name type="scientific">Rhododendron griersonianum</name>
    <dbReference type="NCBI Taxonomy" id="479676"/>
    <lineage>
        <taxon>Eukaryota</taxon>
        <taxon>Viridiplantae</taxon>
        <taxon>Streptophyta</taxon>
        <taxon>Embryophyta</taxon>
        <taxon>Tracheophyta</taxon>
        <taxon>Spermatophyta</taxon>
        <taxon>Magnoliopsida</taxon>
        <taxon>eudicotyledons</taxon>
        <taxon>Gunneridae</taxon>
        <taxon>Pentapetalae</taxon>
        <taxon>asterids</taxon>
        <taxon>Ericales</taxon>
        <taxon>Ericaceae</taxon>
        <taxon>Ericoideae</taxon>
        <taxon>Rhodoreae</taxon>
        <taxon>Rhododendron</taxon>
    </lineage>
</organism>
<gene>
    <name evidence="1" type="ORF">RHGRI_015122</name>
</gene>
<sequence length="95" mass="10848">MSLARCLHLVNAKGTNRLDQVFEQFRIETHWSCRLGRSRFEGCWSEKRSGEAVKGSSQVLRGPASVRRWSAGANRAPTSGYEVWRGLVEVKRRSR</sequence>
<comment type="caution">
    <text evidence="1">The sequence shown here is derived from an EMBL/GenBank/DDBJ whole genome shotgun (WGS) entry which is preliminary data.</text>
</comment>
<dbReference type="Proteomes" id="UP000823749">
    <property type="component" value="Chromosome 5"/>
</dbReference>
<reference evidence="1" key="1">
    <citation type="submission" date="2020-08" db="EMBL/GenBank/DDBJ databases">
        <title>Plant Genome Project.</title>
        <authorList>
            <person name="Zhang R.-G."/>
        </authorList>
    </citation>
    <scope>NUCLEOTIDE SEQUENCE</scope>
    <source>
        <strain evidence="1">WSP0</strain>
        <tissue evidence="1">Leaf</tissue>
    </source>
</reference>
<keyword evidence="2" id="KW-1185">Reference proteome</keyword>
<accession>A0AAV6KC26</accession>
<evidence type="ECO:0000313" key="2">
    <source>
        <dbReference type="Proteomes" id="UP000823749"/>
    </source>
</evidence>
<dbReference type="EMBL" id="JACTNZ010000005">
    <property type="protein sequence ID" value="KAG5550056.1"/>
    <property type="molecule type" value="Genomic_DNA"/>
</dbReference>
<dbReference type="AlphaFoldDB" id="A0AAV6KC26"/>
<proteinExistence type="predicted"/>
<name>A0AAV6KC26_9ERIC</name>